<name>A0ABV6MRM7_9PSEU</name>
<dbReference type="PANTHER" id="PTHR43712:SF2">
    <property type="entry name" value="O-METHYLTRANSFERASE CICE"/>
    <property type="match status" value="1"/>
</dbReference>
<dbReference type="SUPFAM" id="SSF53335">
    <property type="entry name" value="S-adenosyl-L-methionine-dependent methyltransferases"/>
    <property type="match status" value="1"/>
</dbReference>
<feature type="domain" description="O-methyltransferase C-terminal" evidence="4">
    <location>
        <begin position="108"/>
        <end position="317"/>
    </location>
</feature>
<proteinExistence type="predicted"/>
<dbReference type="Gene3D" id="3.40.50.150">
    <property type="entry name" value="Vaccinia Virus protein VP39"/>
    <property type="match status" value="1"/>
</dbReference>
<keyword evidence="7" id="KW-1185">Reference proteome</keyword>
<feature type="domain" description="O-methyltransferase dimerisation" evidence="5">
    <location>
        <begin position="14"/>
        <end position="86"/>
    </location>
</feature>
<dbReference type="GO" id="GO:0008168">
    <property type="term" value="F:methyltransferase activity"/>
    <property type="evidence" value="ECO:0007669"/>
    <property type="project" value="UniProtKB-KW"/>
</dbReference>
<evidence type="ECO:0000256" key="3">
    <source>
        <dbReference type="ARBA" id="ARBA00022691"/>
    </source>
</evidence>
<gene>
    <name evidence="6" type="ORF">ACFFH7_15420</name>
</gene>
<keyword evidence="2" id="KW-0808">Transferase</keyword>
<accession>A0ABV6MRM7</accession>
<dbReference type="InterPro" id="IPR012967">
    <property type="entry name" value="COMT_dimerisation"/>
</dbReference>
<dbReference type="Proteomes" id="UP001589810">
    <property type="component" value="Unassembled WGS sequence"/>
</dbReference>
<protein>
    <submittedName>
        <fullName evidence="6">Methyltransferase</fullName>
    </submittedName>
</protein>
<evidence type="ECO:0000313" key="6">
    <source>
        <dbReference type="EMBL" id="MFC0542887.1"/>
    </source>
</evidence>
<dbReference type="InterPro" id="IPR036390">
    <property type="entry name" value="WH_DNA-bd_sf"/>
</dbReference>
<keyword evidence="3" id="KW-0949">S-adenosyl-L-methionine</keyword>
<organism evidence="6 7">
    <name type="scientific">Kutzneria chonburiensis</name>
    <dbReference type="NCBI Taxonomy" id="1483604"/>
    <lineage>
        <taxon>Bacteria</taxon>
        <taxon>Bacillati</taxon>
        <taxon>Actinomycetota</taxon>
        <taxon>Actinomycetes</taxon>
        <taxon>Pseudonocardiales</taxon>
        <taxon>Pseudonocardiaceae</taxon>
        <taxon>Kutzneria</taxon>
    </lineage>
</organism>
<evidence type="ECO:0000259" key="5">
    <source>
        <dbReference type="Pfam" id="PF08100"/>
    </source>
</evidence>
<evidence type="ECO:0000313" key="7">
    <source>
        <dbReference type="Proteomes" id="UP001589810"/>
    </source>
</evidence>
<dbReference type="RefSeq" id="WP_273941295.1">
    <property type="nucleotide sequence ID" value="NZ_CP097263.1"/>
</dbReference>
<evidence type="ECO:0000256" key="2">
    <source>
        <dbReference type="ARBA" id="ARBA00022679"/>
    </source>
</evidence>
<dbReference type="PIRSF" id="PIRSF005739">
    <property type="entry name" value="O-mtase"/>
    <property type="match status" value="1"/>
</dbReference>
<dbReference type="InterPro" id="IPR036388">
    <property type="entry name" value="WH-like_DNA-bd_sf"/>
</dbReference>
<evidence type="ECO:0000259" key="4">
    <source>
        <dbReference type="Pfam" id="PF00891"/>
    </source>
</evidence>
<comment type="caution">
    <text evidence="6">The sequence shown here is derived from an EMBL/GenBank/DDBJ whole genome shotgun (WGS) entry which is preliminary data.</text>
</comment>
<dbReference type="Pfam" id="PF08100">
    <property type="entry name" value="Dimerisation"/>
    <property type="match status" value="1"/>
</dbReference>
<dbReference type="Gene3D" id="1.10.10.10">
    <property type="entry name" value="Winged helix-like DNA-binding domain superfamily/Winged helix DNA-binding domain"/>
    <property type="match status" value="1"/>
</dbReference>
<dbReference type="InterPro" id="IPR001077">
    <property type="entry name" value="COMT_C"/>
</dbReference>
<dbReference type="PROSITE" id="PS51683">
    <property type="entry name" value="SAM_OMT_II"/>
    <property type="match status" value="1"/>
</dbReference>
<dbReference type="EMBL" id="JBHLUD010000004">
    <property type="protein sequence ID" value="MFC0542887.1"/>
    <property type="molecule type" value="Genomic_DNA"/>
</dbReference>
<dbReference type="InterPro" id="IPR029063">
    <property type="entry name" value="SAM-dependent_MTases_sf"/>
</dbReference>
<dbReference type="GO" id="GO:0032259">
    <property type="term" value="P:methylation"/>
    <property type="evidence" value="ECO:0007669"/>
    <property type="project" value="UniProtKB-KW"/>
</dbReference>
<keyword evidence="1 6" id="KW-0489">Methyltransferase</keyword>
<reference evidence="6 7" key="1">
    <citation type="submission" date="2024-09" db="EMBL/GenBank/DDBJ databases">
        <authorList>
            <person name="Sun Q."/>
            <person name="Mori K."/>
        </authorList>
    </citation>
    <scope>NUCLEOTIDE SEQUENCE [LARGE SCALE GENOMIC DNA]</scope>
    <source>
        <strain evidence="6 7">TBRC 1432</strain>
    </source>
</reference>
<sequence>MSTIDLATVQQQATAFQTAKLVLTGAEIGLFTALADGPATAAQLCDRLELHPRGTGLFLDALVALGLLEQSGGKYGNGPVANQFLSANGENFLGGFLSWADQVMYPAWGQLGALLRTGKPPLAAESGHEMFDGLWDDPVRVALLTKMTESISRPLIPTLVKAFDWESHRSVVDLGGCRGDTLALVAQEYPHLDAIVFDLPAVRPQFDEHMAELGPDAARLRFHGGDFFADDIPAADLLMLNHALVDWTEDQRRELLARTFPAVNPGGALLICDSVIVEGEPSYFRNLVRGINMQLMTPGGGGHRLSQLTEWLHDAGYGKVEHRPLSTDMSLVIANKPA</sequence>
<dbReference type="SUPFAM" id="SSF46785">
    <property type="entry name" value="Winged helix' DNA-binding domain"/>
    <property type="match status" value="1"/>
</dbReference>
<dbReference type="PANTHER" id="PTHR43712">
    <property type="entry name" value="PUTATIVE (AFU_ORTHOLOGUE AFUA_4G14580)-RELATED"/>
    <property type="match status" value="1"/>
</dbReference>
<dbReference type="InterPro" id="IPR016461">
    <property type="entry name" value="COMT-like"/>
</dbReference>
<evidence type="ECO:0000256" key="1">
    <source>
        <dbReference type="ARBA" id="ARBA00022603"/>
    </source>
</evidence>
<dbReference type="Pfam" id="PF00891">
    <property type="entry name" value="Methyltransf_2"/>
    <property type="match status" value="1"/>
</dbReference>